<dbReference type="EMBL" id="AOLN01000011">
    <property type="protein sequence ID" value="ELZ95131.1"/>
    <property type="molecule type" value="Genomic_DNA"/>
</dbReference>
<feature type="transmembrane region" description="Helical" evidence="1">
    <location>
        <begin position="6"/>
        <end position="23"/>
    </location>
</feature>
<keyword evidence="1" id="KW-0812">Transmembrane</keyword>
<protein>
    <submittedName>
        <fullName evidence="2">Putative peptidase</fullName>
    </submittedName>
</protein>
<feature type="transmembrane region" description="Helical" evidence="1">
    <location>
        <begin position="282"/>
        <end position="299"/>
    </location>
</feature>
<dbReference type="OrthoDB" id="271602at2157"/>
<keyword evidence="3" id="KW-1185">Reference proteome</keyword>
<sequence length="359" mass="38901">MVPVTFVGAFVAVSLLGSGWSWLSARRLEKRDGSVQRLRRRIRSLWLFAAALFAVVTLLFDADRELLSLAGLPTGWPWPILGWLFVAVGAAAVATVSYLGAFPVAKRVRGVEMSTGTAAAIMFRYHLVVAVLVFSVVTLYRAEIRSGVSHGVFTILVLGTAGYIFSTPLVGLSQTTTEPDADAQQRLDNLQSRVGLSVVRTRLLDGNGYRSDHFVRGPVGRKTLFVTDSFLERYDDDTVAAVLAVLAVQAERTNRFTYEMQLLSATAFGGLALSGLAPTNSLLVFASVGVLSLVVGITLSKRLKLRADDAAAARVGHDTLADTLEPIREELDHSRGSALSFEPDYDARIDRLRQATTEG</sequence>
<evidence type="ECO:0000256" key="1">
    <source>
        <dbReference type="SAM" id="Phobius"/>
    </source>
</evidence>
<evidence type="ECO:0000313" key="2">
    <source>
        <dbReference type="EMBL" id="ELZ95131.1"/>
    </source>
</evidence>
<organism evidence="2 3">
    <name type="scientific">Haloferax mucosum ATCC BAA-1512</name>
    <dbReference type="NCBI Taxonomy" id="662479"/>
    <lineage>
        <taxon>Archaea</taxon>
        <taxon>Methanobacteriati</taxon>
        <taxon>Methanobacteriota</taxon>
        <taxon>Stenosarchaea group</taxon>
        <taxon>Halobacteria</taxon>
        <taxon>Halobacteriales</taxon>
        <taxon>Haloferacaceae</taxon>
        <taxon>Haloferax</taxon>
    </lineage>
</organism>
<dbReference type="Proteomes" id="UP000011550">
    <property type="component" value="Unassembled WGS sequence"/>
</dbReference>
<dbReference type="STRING" id="662479.C440_08642"/>
<feature type="transmembrane region" description="Helical" evidence="1">
    <location>
        <begin position="256"/>
        <end position="276"/>
    </location>
</feature>
<feature type="transmembrane region" description="Helical" evidence="1">
    <location>
        <begin position="123"/>
        <end position="142"/>
    </location>
</feature>
<dbReference type="PATRIC" id="fig|662479.7.peg.1746"/>
<evidence type="ECO:0000313" key="3">
    <source>
        <dbReference type="Proteomes" id="UP000011550"/>
    </source>
</evidence>
<dbReference type="AlphaFoldDB" id="M0IEF1"/>
<proteinExistence type="predicted"/>
<feature type="transmembrane region" description="Helical" evidence="1">
    <location>
        <begin position="148"/>
        <end position="165"/>
    </location>
</feature>
<feature type="transmembrane region" description="Helical" evidence="1">
    <location>
        <begin position="44"/>
        <end position="60"/>
    </location>
</feature>
<gene>
    <name evidence="2" type="ORF">C440_08642</name>
</gene>
<name>M0IEF1_9EURY</name>
<reference evidence="2 3" key="1">
    <citation type="journal article" date="2014" name="PLoS Genet.">
        <title>Phylogenetically driven sequencing of extremely halophilic archaea reveals strategies for static and dynamic osmo-response.</title>
        <authorList>
            <person name="Becker E.A."/>
            <person name="Seitzer P.M."/>
            <person name="Tritt A."/>
            <person name="Larsen D."/>
            <person name="Krusor M."/>
            <person name="Yao A.I."/>
            <person name="Wu D."/>
            <person name="Madern D."/>
            <person name="Eisen J.A."/>
            <person name="Darling A.E."/>
            <person name="Facciotti M.T."/>
        </authorList>
    </citation>
    <scope>NUCLEOTIDE SEQUENCE [LARGE SCALE GENOMIC DNA]</scope>
    <source>
        <strain evidence="2 3">ATCC BAA-1512</strain>
    </source>
</reference>
<accession>M0IEF1</accession>
<comment type="caution">
    <text evidence="2">The sequence shown here is derived from an EMBL/GenBank/DDBJ whole genome shotgun (WGS) entry which is preliminary data.</text>
</comment>
<dbReference type="RefSeq" id="WP_008319967.1">
    <property type="nucleotide sequence ID" value="NZ_AOLN01000011.1"/>
</dbReference>
<feature type="transmembrane region" description="Helical" evidence="1">
    <location>
        <begin position="80"/>
        <end position="102"/>
    </location>
</feature>
<keyword evidence="1" id="KW-1133">Transmembrane helix</keyword>
<keyword evidence="1" id="KW-0472">Membrane</keyword>